<proteinExistence type="inferred from homology"/>
<dbReference type="InterPro" id="IPR016059">
    <property type="entry name" value="DNA_ligase_ATP-dep_CS"/>
</dbReference>
<comment type="similarity">
    <text evidence="3">In the N-terminal section; belongs to the LigD polymerase family.</text>
</comment>
<evidence type="ECO:0000259" key="4">
    <source>
        <dbReference type="PROSITE" id="PS50160"/>
    </source>
</evidence>
<dbReference type="Proteomes" id="UP000831537">
    <property type="component" value="Chromosome"/>
</dbReference>
<evidence type="ECO:0000256" key="2">
    <source>
        <dbReference type="ARBA" id="ARBA00049981"/>
    </source>
</evidence>
<keyword evidence="5" id="KW-0436">Ligase</keyword>
<dbReference type="GO" id="GO:0003910">
    <property type="term" value="F:DNA ligase (ATP) activity"/>
    <property type="evidence" value="ECO:0007669"/>
    <property type="project" value="UniProtKB-EC"/>
</dbReference>
<dbReference type="Gene3D" id="2.40.50.140">
    <property type="entry name" value="Nucleic acid-binding proteins"/>
    <property type="match status" value="1"/>
</dbReference>
<dbReference type="RefSeq" id="WP_244746392.1">
    <property type="nucleotide sequence ID" value="NZ_CP095071.1"/>
</dbReference>
<dbReference type="NCBIfam" id="TIGR02776">
    <property type="entry name" value="NHEJ_ligase_prk"/>
    <property type="match status" value="1"/>
</dbReference>
<keyword evidence="6" id="KW-1185">Reference proteome</keyword>
<dbReference type="Gene3D" id="3.30.470.30">
    <property type="entry name" value="DNA ligase/mRNA capping enzyme"/>
    <property type="match status" value="1"/>
</dbReference>
<dbReference type="NCBIfam" id="TIGR02778">
    <property type="entry name" value="ligD_pol"/>
    <property type="match status" value="1"/>
</dbReference>
<dbReference type="InterPro" id="IPR012340">
    <property type="entry name" value="NA-bd_OB-fold"/>
</dbReference>
<evidence type="ECO:0000313" key="5">
    <source>
        <dbReference type="EMBL" id="UOQ86070.1"/>
    </source>
</evidence>
<reference evidence="5 6" key="1">
    <citation type="submission" date="2022-04" db="EMBL/GenBank/DDBJ databases">
        <title>Gracilibacillus sp. isolated from saltern.</title>
        <authorList>
            <person name="Won M."/>
            <person name="Lee C.-M."/>
            <person name="Woen H.-Y."/>
            <person name="Kwon S.-W."/>
        </authorList>
    </citation>
    <scope>NUCLEOTIDE SEQUENCE [LARGE SCALE GENOMIC DNA]</scope>
    <source>
        <strain evidence="5 6">SSPM10-3</strain>
    </source>
</reference>
<dbReference type="SUPFAM" id="SSF56091">
    <property type="entry name" value="DNA ligase/mRNA capping enzyme, catalytic domain"/>
    <property type="match status" value="1"/>
</dbReference>
<comment type="catalytic activity">
    <reaction evidence="1">
        <text>ATP + (deoxyribonucleotide)n-3'-hydroxyl + 5'-phospho-(deoxyribonucleotide)m = (deoxyribonucleotide)n+m + AMP + diphosphate.</text>
        <dbReference type="EC" id="6.5.1.1"/>
    </reaction>
</comment>
<feature type="domain" description="ATP-dependent DNA ligase family profile" evidence="4">
    <location>
        <begin position="102"/>
        <end position="221"/>
    </location>
</feature>
<dbReference type="PANTHER" id="PTHR42705:SF2">
    <property type="entry name" value="BIFUNCTIONAL NON-HOMOLOGOUS END JOINING PROTEIN LIGD"/>
    <property type="match status" value="1"/>
</dbReference>
<accession>A0ABY4GPL6</accession>
<dbReference type="EC" id="6.5.1.1" evidence="5"/>
<dbReference type="Gene3D" id="3.90.920.10">
    <property type="entry name" value="DNA primase, PRIM domain"/>
    <property type="match status" value="1"/>
</dbReference>
<dbReference type="PROSITE" id="PS50160">
    <property type="entry name" value="DNA_LIGASE_A3"/>
    <property type="match status" value="1"/>
</dbReference>
<comment type="similarity">
    <text evidence="2">In the C-terminal section; belongs to the ATP-dependent DNA ligase family.</text>
</comment>
<name>A0ABY4GPL6_9BACI</name>
<dbReference type="CDD" id="cd07906">
    <property type="entry name" value="Adenylation_DNA_ligase_LigD_LigC"/>
    <property type="match status" value="1"/>
</dbReference>
<protein>
    <submittedName>
        <fullName evidence="5">DNA ligase D</fullName>
        <ecNumber evidence="5">6.5.1.1</ecNumber>
    </submittedName>
</protein>
<dbReference type="Pfam" id="PF21686">
    <property type="entry name" value="LigD_Prim-Pol"/>
    <property type="match status" value="1"/>
</dbReference>
<dbReference type="InterPro" id="IPR052171">
    <property type="entry name" value="NHEJ_LigD"/>
</dbReference>
<gene>
    <name evidence="5" type="primary">ligD</name>
    <name evidence="5" type="ORF">MUN87_03995</name>
</gene>
<dbReference type="EMBL" id="CP095071">
    <property type="protein sequence ID" value="UOQ86070.1"/>
    <property type="molecule type" value="Genomic_DNA"/>
</dbReference>
<evidence type="ECO:0000256" key="1">
    <source>
        <dbReference type="ARBA" id="ARBA00034003"/>
    </source>
</evidence>
<evidence type="ECO:0000256" key="3">
    <source>
        <dbReference type="ARBA" id="ARBA00049990"/>
    </source>
</evidence>
<organism evidence="5 6">
    <name type="scientific">Gracilibacillus salinarum</name>
    <dbReference type="NCBI Taxonomy" id="2932255"/>
    <lineage>
        <taxon>Bacteria</taxon>
        <taxon>Bacillati</taxon>
        <taxon>Bacillota</taxon>
        <taxon>Bacilli</taxon>
        <taxon>Bacillales</taxon>
        <taxon>Bacillaceae</taxon>
        <taxon>Gracilibacillus</taxon>
    </lineage>
</organism>
<dbReference type="InterPro" id="IPR014143">
    <property type="entry name" value="NHEJ_ligase_prk"/>
</dbReference>
<dbReference type="Pfam" id="PF01068">
    <property type="entry name" value="DNA_ligase_A_M"/>
    <property type="match status" value="1"/>
</dbReference>
<dbReference type="PROSITE" id="PS00697">
    <property type="entry name" value="DNA_LIGASE_A1"/>
    <property type="match status" value="1"/>
</dbReference>
<dbReference type="InterPro" id="IPR012310">
    <property type="entry name" value="DNA_ligase_ATP-dep_cent"/>
</dbReference>
<dbReference type="PANTHER" id="PTHR42705">
    <property type="entry name" value="BIFUNCTIONAL NON-HOMOLOGOUS END JOINING PROTEIN LIGD"/>
    <property type="match status" value="1"/>
</dbReference>
<dbReference type="InterPro" id="IPR014145">
    <property type="entry name" value="LigD_pol_dom"/>
</dbReference>
<sequence>MWKPMLPILTSHAPTDRQWLYQIKYDGFRCGLYWDADGVTILSRNGHDLTAYFPEITNWCKQHHDLYESNLPLLLDGEIVQLLTSYRCNFSQIQRRSKSKRNAKNQLQVTFIVFDLLQGGETNFRNKPFIERDQALDNLFTKKTGTIYKAPTFELVEDVKKLVDLHQAEGFVAKKKNAPYKEGKRSDSWLKIKNYRTIQGIVTKWNSDNDYFTISYYADNKLQLLGKCKNGLKNDEKETLQTFIKKNGKKVNGTTWNVAPSVCLNIDCLDVSNHELREPHFAAFRFDIEPADCTKDAVQLGLAQIPECISVSRLEKLLFPNYSKLEYLCYLRTMAPYMLPWIMDRKLTIIRYPDGVDAPSFYQKHLPDYAPAFLRPMLSTDEEAAIYIQNFESLLWFGNHAGLEFHMPFNKQHHQEPDQIVFDLDPPSLKEFYLAVRAASLIKEMMENQKLKPYIKTSGRTGLQIHIPINNWTYQDTRELMEATANVLIQAYPDQFTSERLIKNRGNRLYIDYVQHAEGKTIIAPYSTRATKQATVATPLFWEEVNETLDPTSFTIRSVLKRIKDKGCPFFDFYTHFEKQE</sequence>
<evidence type="ECO:0000313" key="6">
    <source>
        <dbReference type="Proteomes" id="UP000831537"/>
    </source>
</evidence>